<protein>
    <submittedName>
        <fullName evidence="1">Uncharacterized protein</fullName>
    </submittedName>
</protein>
<evidence type="ECO:0000313" key="2">
    <source>
        <dbReference type="Proteomes" id="UP000244013"/>
    </source>
</evidence>
<organism evidence="1 2">
    <name type="scientific">Sphingomonas faeni</name>
    <dbReference type="NCBI Taxonomy" id="185950"/>
    <lineage>
        <taxon>Bacteria</taxon>
        <taxon>Pseudomonadati</taxon>
        <taxon>Pseudomonadota</taxon>
        <taxon>Alphaproteobacteria</taxon>
        <taxon>Sphingomonadales</taxon>
        <taxon>Sphingomonadaceae</taxon>
        <taxon>Sphingomonas</taxon>
    </lineage>
</organism>
<gene>
    <name evidence="1" type="ORF">C8J25_1211</name>
</gene>
<dbReference type="Proteomes" id="UP000244013">
    <property type="component" value="Unassembled WGS sequence"/>
</dbReference>
<sequence>MHRSQQCAFITQNGLSSTAILKRTPTIAYAAAVISAGGNDAENLDLATNLYAIRGRLKVGRAVWLLPYNRDAAATIRWVAQRWGDQVIDLSWARPRKDGVHCLSYSWVARSVIRYGYVPARSSR</sequence>
<evidence type="ECO:0000313" key="1">
    <source>
        <dbReference type="EMBL" id="PTW43444.1"/>
    </source>
</evidence>
<accession>A0A2T5TW23</accession>
<reference evidence="1 2" key="1">
    <citation type="submission" date="2018-04" db="EMBL/GenBank/DDBJ databases">
        <title>Genomic Encyclopedia of Type Strains, Phase III (KMG-III): the genomes of soil and plant-associated and newly described type strains.</title>
        <authorList>
            <person name="Whitman W."/>
        </authorList>
    </citation>
    <scope>NUCLEOTIDE SEQUENCE [LARGE SCALE GENOMIC DNA]</scope>
    <source>
        <strain evidence="1 2">MA-olki</strain>
    </source>
</reference>
<comment type="caution">
    <text evidence="1">The sequence shown here is derived from an EMBL/GenBank/DDBJ whole genome shotgun (WGS) entry which is preliminary data.</text>
</comment>
<dbReference type="RefSeq" id="WP_107956045.1">
    <property type="nucleotide sequence ID" value="NZ_QAYE01000021.1"/>
</dbReference>
<dbReference type="EMBL" id="QAYE01000021">
    <property type="protein sequence ID" value="PTW43444.1"/>
    <property type="molecule type" value="Genomic_DNA"/>
</dbReference>
<name>A0A2T5TW23_9SPHN</name>
<proteinExistence type="predicted"/>
<dbReference type="AlphaFoldDB" id="A0A2T5TW23"/>
<dbReference type="GeneID" id="91007899"/>